<evidence type="ECO:0000313" key="5">
    <source>
        <dbReference type="Proteomes" id="UP000284605"/>
    </source>
</evidence>
<reference evidence="4 5" key="1">
    <citation type="submission" date="2018-09" db="EMBL/GenBank/DDBJ databases">
        <authorList>
            <person name="Zhu H."/>
        </authorList>
    </citation>
    <scope>NUCLEOTIDE SEQUENCE [LARGE SCALE GENOMIC DNA]</scope>
    <source>
        <strain evidence="4 5">K1W22B-8</strain>
    </source>
</reference>
<name>A0A418W8Y5_9PROT</name>
<feature type="region of interest" description="Disordered" evidence="3">
    <location>
        <begin position="335"/>
        <end position="359"/>
    </location>
</feature>
<evidence type="ECO:0000256" key="2">
    <source>
        <dbReference type="ARBA" id="ARBA00022525"/>
    </source>
</evidence>
<dbReference type="InterPro" id="IPR011049">
    <property type="entry name" value="Serralysin-like_metalloprot_C"/>
</dbReference>
<dbReference type="PANTHER" id="PTHR38340">
    <property type="entry name" value="S-LAYER PROTEIN"/>
    <property type="match status" value="1"/>
</dbReference>
<dbReference type="InterPro" id="IPR050557">
    <property type="entry name" value="RTX_toxin/Mannuronan_C5-epim"/>
</dbReference>
<dbReference type="EMBL" id="QYUK01000011">
    <property type="protein sequence ID" value="RJF86475.1"/>
    <property type="molecule type" value="Genomic_DNA"/>
</dbReference>
<dbReference type="Proteomes" id="UP000284605">
    <property type="component" value="Unassembled WGS sequence"/>
</dbReference>
<organism evidence="4 5">
    <name type="scientific">Oleomonas cavernae</name>
    <dbReference type="NCBI Taxonomy" id="2320859"/>
    <lineage>
        <taxon>Bacteria</taxon>
        <taxon>Pseudomonadati</taxon>
        <taxon>Pseudomonadota</taxon>
        <taxon>Alphaproteobacteria</taxon>
        <taxon>Acetobacterales</taxon>
        <taxon>Acetobacteraceae</taxon>
        <taxon>Oleomonas</taxon>
    </lineage>
</organism>
<dbReference type="Gene3D" id="2.150.10.10">
    <property type="entry name" value="Serralysin-like metalloprotease, C-terminal"/>
    <property type="match status" value="1"/>
</dbReference>
<dbReference type="InterPro" id="IPR001343">
    <property type="entry name" value="Hemolysn_Ca-bd"/>
</dbReference>
<accession>A0A418W8Y5</accession>
<gene>
    <name evidence="4" type="ORF">D3874_05080</name>
</gene>
<comment type="caution">
    <text evidence="4">The sequence shown here is derived from an EMBL/GenBank/DDBJ whole genome shotgun (WGS) entry which is preliminary data.</text>
</comment>
<dbReference type="SUPFAM" id="SSF51120">
    <property type="entry name" value="beta-Roll"/>
    <property type="match status" value="2"/>
</dbReference>
<dbReference type="RefSeq" id="WP_119777110.1">
    <property type="nucleotide sequence ID" value="NZ_QYUK01000011.1"/>
</dbReference>
<comment type="subcellular location">
    <subcellularLocation>
        <location evidence="1">Secreted</location>
    </subcellularLocation>
</comment>
<dbReference type="GO" id="GO:0005509">
    <property type="term" value="F:calcium ion binding"/>
    <property type="evidence" value="ECO:0007669"/>
    <property type="project" value="InterPro"/>
</dbReference>
<keyword evidence="5" id="KW-1185">Reference proteome</keyword>
<dbReference type="PANTHER" id="PTHR38340:SF1">
    <property type="entry name" value="S-LAYER PROTEIN"/>
    <property type="match status" value="1"/>
</dbReference>
<proteinExistence type="predicted"/>
<dbReference type="Pfam" id="PF00353">
    <property type="entry name" value="HemolysinCabind"/>
    <property type="match status" value="5"/>
</dbReference>
<evidence type="ECO:0000256" key="3">
    <source>
        <dbReference type="SAM" id="MobiDB-lite"/>
    </source>
</evidence>
<evidence type="ECO:0000256" key="1">
    <source>
        <dbReference type="ARBA" id="ARBA00004613"/>
    </source>
</evidence>
<evidence type="ECO:0000313" key="4">
    <source>
        <dbReference type="EMBL" id="RJF86475.1"/>
    </source>
</evidence>
<sequence length="371" mass="37485">MATFTGTSGADNFIGTNTAADTFRFAASFLTNTDTVTGGLGTVSDILELTSAGDVSAADLAHVSGIETVRMFAGAAIDLTALMATTSRTGTITVAGSSGDDTVYGYNISDPSNRLSFTANSGDDIFVGGSGGDVVNISANQLNARDIFSGGAGTDTLKLSSASILDATDLLNVFSFERIQLADGSNSIALSQAMVGSTTTGSLTVIGGTGNDTVDASAVTATGSRVSFDGGAGDDTFVGGSGNDVIDAGTGDNEIIGGAGTDSITLSTDGVDTIHYNFLSESGSRAGDTIRGATGLLDETDFFLAFNETEFSVNGALDTIVTDDGSSPIGPGGRSMVPTSFSMMRPPPATTYAPRRRSTTTSLIVTMKHRA</sequence>
<dbReference type="GO" id="GO:0005576">
    <property type="term" value="C:extracellular region"/>
    <property type="evidence" value="ECO:0007669"/>
    <property type="project" value="UniProtKB-SubCell"/>
</dbReference>
<dbReference type="PRINTS" id="PR00313">
    <property type="entry name" value="CABNDNGRPT"/>
</dbReference>
<protein>
    <recommendedName>
        <fullName evidence="6">Calcium-binding protein</fullName>
    </recommendedName>
</protein>
<evidence type="ECO:0008006" key="6">
    <source>
        <dbReference type="Google" id="ProtNLM"/>
    </source>
</evidence>
<dbReference type="OrthoDB" id="7246393at2"/>
<dbReference type="AlphaFoldDB" id="A0A418W8Y5"/>
<keyword evidence="2" id="KW-0964">Secreted</keyword>